<feature type="transmembrane region" description="Helical" evidence="2">
    <location>
        <begin position="1461"/>
        <end position="1482"/>
    </location>
</feature>
<feature type="compositionally biased region" description="Polar residues" evidence="1">
    <location>
        <begin position="883"/>
        <end position="894"/>
    </location>
</feature>
<dbReference type="GO" id="GO:0008381">
    <property type="term" value="F:mechanosensitive monoatomic ion channel activity"/>
    <property type="evidence" value="ECO:0007669"/>
    <property type="project" value="InterPro"/>
</dbReference>
<gene>
    <name evidence="5" type="ORF">JKF63_01738</name>
</gene>
<dbReference type="GO" id="GO:0042391">
    <property type="term" value="P:regulation of membrane potential"/>
    <property type="evidence" value="ECO:0007669"/>
    <property type="project" value="TreeGrafter"/>
</dbReference>
<dbReference type="GO" id="GO:0016020">
    <property type="term" value="C:membrane"/>
    <property type="evidence" value="ECO:0007669"/>
    <property type="project" value="InterPro"/>
</dbReference>
<dbReference type="PANTHER" id="PTHR13167:SF25">
    <property type="entry name" value="PIEZO-TYPE MECHANOSENSITIVE ION CHANNEL COMPONENT"/>
    <property type="match status" value="1"/>
</dbReference>
<feature type="region of interest" description="Disordered" evidence="1">
    <location>
        <begin position="550"/>
        <end position="600"/>
    </location>
</feature>
<reference evidence="5 6" key="1">
    <citation type="submission" date="2021-02" db="EMBL/GenBank/DDBJ databases">
        <title>Porcisia hertigi Genome sequencing and assembly.</title>
        <authorList>
            <person name="Almutairi H."/>
            <person name="Gatherer D."/>
        </authorList>
    </citation>
    <scope>NUCLEOTIDE SEQUENCE [LARGE SCALE GENOMIC DNA]</scope>
    <source>
        <strain evidence="5 6">C119</strain>
    </source>
</reference>
<sequence length="1880" mass="205547">MTHALASGAYLFLVLHLLFLLTVVWQNAIAASLLLSFFLFSCLQSVALGVLEAKPQHQPQHEHLNAEPGDVALLATEVTGSAKGLVAPGCATPELPASDSHHASYSVWAPPTPREERGSASNEICGKRFRHPSSCDIDPPSNSSQHGPCLDAGDISLIDLHSPPRDAVDDTLIYSASGLGKRSSEKTTAKNVRTGGHQDDTQAEVIHVRGDASVPSSRVHATLFYLSPRTEWVFAAALSSLVTACAAGILFGILYSSSADDAVSAGSVFPGWATTPAAKSLLAVSVGVQVDRPDSKLCFGCTTACLAFVSLTSWCLLLSRALGRCAHRSHALATLMTAGARVTSTSTWSRVQVGWNTALRLLASFFTSAPYSLVWVGVAGVGQGTVLGLLSLSLVMVVVVAVVLPLSSRVEPMQRKQRDGSRQRWWTLYACLLLCLWGVQTVVLLPPVQHSLKASRVWSGYSRWLDAVGAVSTAPQHSSLRWRIVQAIGLWWAGMELMCYHAASHATPTVGLFENGWVRRELLLRGFAQKDETEWTRAINRQRAAHRKLQQLRLERESYSPPSSRSLGDDQRRRTRTHQQQGAQWSGNPPRAQRGAPYMNGHAPFGSNVSYCCCLDREDSQPPSPYVAGGRSDGHQSNPTFLRREFLPSKEERVDRRGTCWTTDAASAIHPHSNSSICGCFSGRYAQWQCSEIASAHPSPASGEGEPEVVLITATAAVVLGDSAAERLKRDDAGVEPSLCACQGAAQAQSPSPVRCVGEGDEGDKNIRHGGSGAYRNKEHRAHRWSASWSHSSAHSPFVFSVTASGHRAGHSRLHGTIYAKASPCRSGGSGSYSTGQRPSMAHSVFANASVVDRGPPFEEEATHPRPAFPPEEPAHPDEIRSEQTSVSPRSLSAKTKHRGADTQPPLPSSLGSLCRKARLFTHRVVGLIRIYLQHHTVPLPVQVDMAADKGATGAQVDAAQPHQGRHPRHNEDVDHRPHPAHASQAPSTAANGVTPALGTLVDAPLSKTAKREAVRVVSLWGMLKLYLMLNWSGVCALLMLIDFAVCGTVVNLLPSFVSIAYLLLQRPWPPLWFLRAQVLYSILSLLVKGAVRVYLLTMTSYVSLTTCRWLGLVLPRVDVTAPSALVVSSMSPSSSAGSRDYFHPHMWMDLVLNGSVVAAVSIQWVIVYPDHFFLWNHRREAAASVLTSTLTSPENASLPAREARQDKLRRGVAKLWRNCKRRVRRWNEHRCGAGSDYYAVQLFFDGLSLVLFGCAYYAIVPADTAISEGNLLYAVQQNRLPGIFVATALALVVVLFLERIIYVLQSLVAKYVLHLFLALAYHALYVIWRTTQNGKEGSRTMTSVAATASVSLLLAAKLASLWCSCLQLRDGYALHRLHDAFTIKTDLLHWLGNVTFRAVPFLMELRVLLDWSFSATTLKVQHWLLLEDIHHTVYRRYVDIHDLHSTSRHQGRRFPYLVRFYQGVLGFTIILFVLFFPLFWYSTFSPQVRASRVTTWTTEVAFSGMLSAPLFSADATTRPSSFDAAATLSPGGARVSAISFLRFAAVTDTWQTMHVAACSTRMWSYTPRALQEIVDQLDTKTEVATLTLRNRLTRDGTREASMTTFDFQESFTLPPASITALSDALKAWRTADEADSAGAPNHRKGVRDPLEVSLPFEYTPYVLNTGMGVSLLSSTTLRRASCVLTLHHVGRFRGFTCVECVNDGQNSTSATTLGADTSIVPAHSPNVASMAGANKKLTPLTFVVASNDVATVHSSFSLIPSVGIIALYTSFVLVMSSCIRNYFSGDAHRVVLLQLANPEPVAELLRYLYLARSSANNGQTGDLVLEQLLFLELLDLLRSPERLLRLGGRRVDDYVDSTYRQALFDAARHPFSLSGNHRG</sequence>
<dbReference type="Pfam" id="PF24874">
    <property type="entry name" value="Piezo_THU9_anchor"/>
    <property type="match status" value="1"/>
</dbReference>
<dbReference type="InterPro" id="IPR027272">
    <property type="entry name" value="Piezo"/>
</dbReference>
<protein>
    <recommendedName>
        <fullName evidence="7">Piezo non-specific cation channel R-Ras-binding domain-containing protein</fullName>
    </recommendedName>
</protein>
<comment type="caution">
    <text evidence="5">The sequence shown here is derived from an EMBL/GenBank/DDBJ whole genome shotgun (WGS) entry which is preliminary data.</text>
</comment>
<dbReference type="GO" id="GO:0005261">
    <property type="term" value="F:monoatomic cation channel activity"/>
    <property type="evidence" value="ECO:0007669"/>
    <property type="project" value="TreeGrafter"/>
</dbReference>
<dbReference type="RefSeq" id="XP_067753941.1">
    <property type="nucleotide sequence ID" value="XM_067897784.1"/>
</dbReference>
<feature type="transmembrane region" description="Helical" evidence="2">
    <location>
        <begin position="232"/>
        <end position="255"/>
    </location>
</feature>
<keyword evidence="2" id="KW-0472">Membrane</keyword>
<feature type="region of interest" description="Disordered" evidence="1">
    <location>
        <begin position="951"/>
        <end position="991"/>
    </location>
</feature>
<dbReference type="GeneID" id="94287861"/>
<dbReference type="OrthoDB" id="303066at2759"/>
<dbReference type="EMBL" id="JAFJZO010000034">
    <property type="protein sequence ID" value="KAG5493906.1"/>
    <property type="molecule type" value="Genomic_DNA"/>
</dbReference>
<dbReference type="KEGG" id="phet:94287861"/>
<evidence type="ECO:0008006" key="7">
    <source>
        <dbReference type="Google" id="ProtNLM"/>
    </source>
</evidence>
<evidence type="ECO:0000313" key="5">
    <source>
        <dbReference type="EMBL" id="KAG5493906.1"/>
    </source>
</evidence>
<feature type="transmembrane region" description="Helical" evidence="2">
    <location>
        <begin position="1077"/>
        <end position="1098"/>
    </location>
</feature>
<feature type="transmembrane region" description="Helical" evidence="2">
    <location>
        <begin position="1341"/>
        <end position="1360"/>
    </location>
</feature>
<evidence type="ECO:0000313" key="6">
    <source>
        <dbReference type="Proteomes" id="UP000674318"/>
    </source>
</evidence>
<accession>A0A836HIN1</accession>
<keyword evidence="2" id="KW-0812">Transmembrane</keyword>
<organism evidence="5 6">
    <name type="scientific">Porcisia hertigi</name>
    <dbReference type="NCBI Taxonomy" id="2761500"/>
    <lineage>
        <taxon>Eukaryota</taxon>
        <taxon>Discoba</taxon>
        <taxon>Euglenozoa</taxon>
        <taxon>Kinetoplastea</taxon>
        <taxon>Metakinetoplastina</taxon>
        <taxon>Trypanosomatida</taxon>
        <taxon>Trypanosomatidae</taxon>
        <taxon>Leishmaniinae</taxon>
        <taxon>Porcisia</taxon>
    </lineage>
</organism>
<feature type="compositionally biased region" description="Basic and acidic residues" evidence="1">
    <location>
        <begin position="873"/>
        <end position="882"/>
    </location>
</feature>
<name>A0A836HIN1_9TRYP</name>
<feature type="transmembrane region" description="Helical" evidence="2">
    <location>
        <begin position="384"/>
        <end position="404"/>
    </location>
</feature>
<feature type="transmembrane region" description="Helical" evidence="2">
    <location>
        <begin position="7"/>
        <end position="25"/>
    </location>
</feature>
<dbReference type="InterPro" id="IPR056770">
    <property type="entry name" value="Piezo_THU9_anchor"/>
</dbReference>
<dbReference type="InterPro" id="IPR031334">
    <property type="entry name" value="Piezo_cap_dom"/>
</dbReference>
<feature type="transmembrane region" description="Helical" evidence="2">
    <location>
        <begin position="1151"/>
        <end position="1170"/>
    </location>
</feature>
<feature type="transmembrane region" description="Helical" evidence="2">
    <location>
        <begin position="297"/>
        <end position="318"/>
    </location>
</feature>
<proteinExistence type="predicted"/>
<dbReference type="PANTHER" id="PTHR13167">
    <property type="entry name" value="PIEZO-TYPE MECHANOSENSITIVE ION CHANNEL COMPONENT"/>
    <property type="match status" value="1"/>
</dbReference>
<feature type="transmembrane region" description="Helical" evidence="2">
    <location>
        <begin position="1310"/>
        <end position="1329"/>
    </location>
</feature>
<feature type="domain" description="Piezo THU9 and anchor" evidence="4">
    <location>
        <begin position="1237"/>
        <end position="1483"/>
    </location>
</feature>
<feature type="transmembrane region" description="Helical" evidence="2">
    <location>
        <begin position="1014"/>
        <end position="1030"/>
    </location>
</feature>
<evidence type="ECO:0000259" key="4">
    <source>
        <dbReference type="Pfam" id="PF24874"/>
    </source>
</evidence>
<keyword evidence="6" id="KW-1185">Reference proteome</keyword>
<feature type="transmembrane region" description="Helical" evidence="2">
    <location>
        <begin position="1238"/>
        <end position="1260"/>
    </location>
</feature>
<feature type="transmembrane region" description="Helical" evidence="2">
    <location>
        <begin position="425"/>
        <end position="445"/>
    </location>
</feature>
<feature type="transmembrane region" description="Helical" evidence="2">
    <location>
        <begin position="1280"/>
        <end position="1298"/>
    </location>
</feature>
<feature type="transmembrane region" description="Helical" evidence="2">
    <location>
        <begin position="358"/>
        <end position="378"/>
    </location>
</feature>
<evidence type="ECO:0000259" key="3">
    <source>
        <dbReference type="Pfam" id="PF12166"/>
    </source>
</evidence>
<feature type="transmembrane region" description="Helical" evidence="2">
    <location>
        <begin position="31"/>
        <end position="51"/>
    </location>
</feature>
<feature type="transmembrane region" description="Helical" evidence="2">
    <location>
        <begin position="1110"/>
        <end position="1131"/>
    </location>
</feature>
<feature type="transmembrane region" description="Helical" evidence="2">
    <location>
        <begin position="1037"/>
        <end position="1065"/>
    </location>
</feature>
<feature type="region of interest" description="Disordered" evidence="1">
    <location>
        <begin position="855"/>
        <end position="912"/>
    </location>
</feature>
<dbReference type="Proteomes" id="UP000674318">
    <property type="component" value="Unassembled WGS sequence"/>
</dbReference>
<dbReference type="GO" id="GO:0071260">
    <property type="term" value="P:cellular response to mechanical stimulus"/>
    <property type="evidence" value="ECO:0007669"/>
    <property type="project" value="TreeGrafter"/>
</dbReference>
<feature type="domain" description="Piezo non-specific cation channel cap" evidence="3">
    <location>
        <begin position="1534"/>
        <end position="1849"/>
    </location>
</feature>
<evidence type="ECO:0000256" key="1">
    <source>
        <dbReference type="SAM" id="MobiDB-lite"/>
    </source>
</evidence>
<dbReference type="Pfam" id="PF12166">
    <property type="entry name" value="Piezo_cap"/>
    <property type="match status" value="1"/>
</dbReference>
<feature type="region of interest" description="Disordered" evidence="1">
    <location>
        <begin position="751"/>
        <end position="779"/>
    </location>
</feature>
<keyword evidence="2" id="KW-1133">Transmembrane helix</keyword>
<dbReference type="GO" id="GO:0050982">
    <property type="term" value="P:detection of mechanical stimulus"/>
    <property type="evidence" value="ECO:0007669"/>
    <property type="project" value="TreeGrafter"/>
</dbReference>
<evidence type="ECO:0000256" key="2">
    <source>
        <dbReference type="SAM" id="Phobius"/>
    </source>
</evidence>